<proteinExistence type="predicted"/>
<organism evidence="1 2">
    <name type="scientific">Vibrio tetraodonis subsp. pristinus</name>
    <dbReference type="NCBI Taxonomy" id="2695891"/>
    <lineage>
        <taxon>Bacteria</taxon>
        <taxon>Pseudomonadati</taxon>
        <taxon>Pseudomonadota</taxon>
        <taxon>Gammaproteobacteria</taxon>
        <taxon>Vibrionales</taxon>
        <taxon>Vibrionaceae</taxon>
        <taxon>Vibrio</taxon>
    </lineage>
</organism>
<dbReference type="RefSeq" id="WP_160932284.1">
    <property type="nucleotide sequence ID" value="NZ_WWEU01000009.1"/>
</dbReference>
<accession>A0A6L8M146</accession>
<evidence type="ECO:0000313" key="1">
    <source>
        <dbReference type="EMBL" id="MYM61126.1"/>
    </source>
</evidence>
<dbReference type="Proteomes" id="UP000478571">
    <property type="component" value="Unassembled WGS sequence"/>
</dbReference>
<name>A0A6L8M146_9VIBR</name>
<protein>
    <submittedName>
        <fullName evidence="1">Phage tail protein</fullName>
    </submittedName>
</protein>
<gene>
    <name evidence="1" type="ORF">GTG28_18005</name>
</gene>
<sequence>MANTSEITNLIRQTTKLTQAVLGKMTDIDNKVASAESDFQKFSQSVVDNTGFTAMNYNHDFLDTHELEANAHGHKNVYPIGMGINKLRNDCFKTEMIKVHYGANPESRDEEAKKLLDFMGIKRGTQYFSKSFNILKMTVLDTSFESIPKYDFYIPDRHVKLSPSATFMAYAKIKGTSKVSWLNVNKKDEWQRIREPRSTHNPGVYKHIDLDFTNASVGDVLYLALPTICTGYFPQSKKHGVLYSPKTELIRKINKLHPA</sequence>
<dbReference type="AlphaFoldDB" id="A0A6L8M146"/>
<evidence type="ECO:0000313" key="2">
    <source>
        <dbReference type="Proteomes" id="UP000478571"/>
    </source>
</evidence>
<keyword evidence="2" id="KW-1185">Reference proteome</keyword>
<dbReference type="EMBL" id="WWEU01000009">
    <property type="protein sequence ID" value="MYM61126.1"/>
    <property type="molecule type" value="Genomic_DNA"/>
</dbReference>
<comment type="caution">
    <text evidence="1">The sequence shown here is derived from an EMBL/GenBank/DDBJ whole genome shotgun (WGS) entry which is preliminary data.</text>
</comment>
<reference evidence="1 2" key="1">
    <citation type="submission" date="2020-01" db="EMBL/GenBank/DDBJ databases">
        <title>Draft Genome Sequence of Vibrio sp. strain OCN044, Isolated from a Healthy Coral at Palmyra Atoll.</title>
        <authorList>
            <person name="Videau P."/>
            <person name="Loughran R."/>
            <person name="Esquivel A."/>
            <person name="Deadmond M."/>
            <person name="Paddock B.E."/>
            <person name="Saw J.H."/>
            <person name="Ushijima B."/>
        </authorList>
    </citation>
    <scope>NUCLEOTIDE SEQUENCE [LARGE SCALE GENOMIC DNA]</scope>
    <source>
        <strain evidence="1 2">OCN044</strain>
    </source>
</reference>